<dbReference type="Pfam" id="PF00092">
    <property type="entry name" value="VWA"/>
    <property type="match status" value="1"/>
</dbReference>
<dbReference type="SUPFAM" id="SSF56436">
    <property type="entry name" value="C-type lectin-like"/>
    <property type="match status" value="1"/>
</dbReference>
<reference evidence="2" key="2">
    <citation type="journal article" date="2023" name="Science">
        <title>Genomic signatures of disease resistance in endangered staghorn corals.</title>
        <authorList>
            <person name="Vollmer S.V."/>
            <person name="Selwyn J.D."/>
            <person name="Despard B.A."/>
            <person name="Roesel C.L."/>
        </authorList>
    </citation>
    <scope>NUCLEOTIDE SEQUENCE</scope>
    <source>
        <strain evidence="2">K2</strain>
    </source>
</reference>
<dbReference type="AlphaFoldDB" id="A0AAD9UT60"/>
<dbReference type="Gene3D" id="3.40.50.410">
    <property type="entry name" value="von Willebrand factor, type A domain"/>
    <property type="match status" value="1"/>
</dbReference>
<organism evidence="2 3">
    <name type="scientific">Acropora cervicornis</name>
    <name type="common">Staghorn coral</name>
    <dbReference type="NCBI Taxonomy" id="6130"/>
    <lineage>
        <taxon>Eukaryota</taxon>
        <taxon>Metazoa</taxon>
        <taxon>Cnidaria</taxon>
        <taxon>Anthozoa</taxon>
        <taxon>Hexacorallia</taxon>
        <taxon>Scleractinia</taxon>
        <taxon>Astrocoeniina</taxon>
        <taxon>Acroporidae</taxon>
        <taxon>Acropora</taxon>
    </lineage>
</organism>
<evidence type="ECO:0000313" key="2">
    <source>
        <dbReference type="EMBL" id="KAK2549079.1"/>
    </source>
</evidence>
<dbReference type="InterPro" id="IPR050525">
    <property type="entry name" value="ECM_Assembly_Org"/>
</dbReference>
<dbReference type="InterPro" id="IPR016187">
    <property type="entry name" value="CTDL_fold"/>
</dbReference>
<proteinExistence type="predicted"/>
<dbReference type="EMBL" id="JARQWQ010000132">
    <property type="protein sequence ID" value="KAK2549079.1"/>
    <property type="molecule type" value="Genomic_DNA"/>
</dbReference>
<dbReference type="PANTHER" id="PTHR24020">
    <property type="entry name" value="COLLAGEN ALPHA"/>
    <property type="match status" value="1"/>
</dbReference>
<gene>
    <name evidence="2" type="ORF">P5673_030581</name>
</gene>
<dbReference type="SUPFAM" id="SSF53300">
    <property type="entry name" value="vWA-like"/>
    <property type="match status" value="1"/>
</dbReference>
<dbReference type="PROSITE" id="PS50234">
    <property type="entry name" value="VWFA"/>
    <property type="match status" value="1"/>
</dbReference>
<sequence>MTPRILRMFLLEVKRQAASASKSCNTSVDLAFIIDSSASISRRNYVKVKNFVKYVARGFGISPSESRAGIVLFSSNASINVVTYSHRRLILGLQNTKLCYNCLVSVYVLISPRARLQEGSVQPSIFPTTPNGPKLKWCKKGWIYYEKKCYLLVSDSKQTWENARNICREGLNGRMKGDLVTVDDQ</sequence>
<comment type="caution">
    <text evidence="2">The sequence shown here is derived from an EMBL/GenBank/DDBJ whole genome shotgun (WGS) entry which is preliminary data.</text>
</comment>
<name>A0AAD9UT60_ACRCE</name>
<dbReference type="InterPro" id="IPR002035">
    <property type="entry name" value="VWF_A"/>
</dbReference>
<keyword evidence="3" id="KW-1185">Reference proteome</keyword>
<dbReference type="Gene3D" id="3.10.100.10">
    <property type="entry name" value="Mannose-Binding Protein A, subunit A"/>
    <property type="match status" value="1"/>
</dbReference>
<evidence type="ECO:0000259" key="1">
    <source>
        <dbReference type="PROSITE" id="PS50234"/>
    </source>
</evidence>
<dbReference type="PANTHER" id="PTHR24020:SF20">
    <property type="entry name" value="PH DOMAIN-CONTAINING PROTEIN"/>
    <property type="match status" value="1"/>
</dbReference>
<accession>A0AAD9UT60</accession>
<dbReference type="InterPro" id="IPR036465">
    <property type="entry name" value="vWFA_dom_sf"/>
</dbReference>
<protein>
    <recommendedName>
        <fullName evidence="1">VWFA domain-containing protein</fullName>
    </recommendedName>
</protein>
<dbReference type="InterPro" id="IPR016186">
    <property type="entry name" value="C-type_lectin-like/link_sf"/>
</dbReference>
<reference evidence="2" key="1">
    <citation type="journal article" date="2023" name="G3 (Bethesda)">
        <title>Whole genome assembly and annotation of the endangered Caribbean coral Acropora cervicornis.</title>
        <authorList>
            <person name="Selwyn J.D."/>
            <person name="Vollmer S.V."/>
        </authorList>
    </citation>
    <scope>NUCLEOTIDE SEQUENCE</scope>
    <source>
        <strain evidence="2">K2</strain>
    </source>
</reference>
<feature type="domain" description="VWFA" evidence="1">
    <location>
        <begin position="29"/>
        <end position="78"/>
    </location>
</feature>
<dbReference type="Proteomes" id="UP001249851">
    <property type="component" value="Unassembled WGS sequence"/>
</dbReference>
<evidence type="ECO:0000313" key="3">
    <source>
        <dbReference type="Proteomes" id="UP001249851"/>
    </source>
</evidence>